<reference evidence="1" key="1">
    <citation type="submission" date="2023-10" db="EMBL/GenBank/DDBJ databases">
        <title>Genome assembly of Pristionchus species.</title>
        <authorList>
            <person name="Yoshida K."/>
            <person name="Sommer R.J."/>
        </authorList>
    </citation>
    <scope>NUCLEOTIDE SEQUENCE</scope>
    <source>
        <strain evidence="1">RS0144</strain>
    </source>
</reference>
<dbReference type="Proteomes" id="UP001432027">
    <property type="component" value="Unassembled WGS sequence"/>
</dbReference>
<organism evidence="1 2">
    <name type="scientific">Pristionchus entomophagus</name>
    <dbReference type="NCBI Taxonomy" id="358040"/>
    <lineage>
        <taxon>Eukaryota</taxon>
        <taxon>Metazoa</taxon>
        <taxon>Ecdysozoa</taxon>
        <taxon>Nematoda</taxon>
        <taxon>Chromadorea</taxon>
        <taxon>Rhabditida</taxon>
        <taxon>Rhabditina</taxon>
        <taxon>Diplogasteromorpha</taxon>
        <taxon>Diplogasteroidea</taxon>
        <taxon>Neodiplogasteridae</taxon>
        <taxon>Pristionchus</taxon>
    </lineage>
</organism>
<accession>A0AAV5T5X9</accession>
<proteinExistence type="predicted"/>
<feature type="non-terminal residue" evidence="1">
    <location>
        <position position="119"/>
    </location>
</feature>
<keyword evidence="2" id="KW-1185">Reference proteome</keyword>
<name>A0AAV5T5X9_9BILA</name>
<sequence length="119" mass="12940">HSLRPTSILGKETLAGLTLPLGRIGEDVLEDDPLTVIARDWMRETEQILVAPSIPRSILGHGDSQLLGSLREVPVLDALSHDSSPSSRLDHLPSFLVFLLGQLLPGGSLPRHKSSSHHY</sequence>
<dbReference type="EMBL" id="BTSX01000003">
    <property type="protein sequence ID" value="GMS89882.1"/>
    <property type="molecule type" value="Genomic_DNA"/>
</dbReference>
<evidence type="ECO:0000313" key="1">
    <source>
        <dbReference type="EMBL" id="GMS89882.1"/>
    </source>
</evidence>
<protein>
    <submittedName>
        <fullName evidence="1">Uncharacterized protein</fullName>
    </submittedName>
</protein>
<comment type="caution">
    <text evidence="1">The sequence shown here is derived from an EMBL/GenBank/DDBJ whole genome shotgun (WGS) entry which is preliminary data.</text>
</comment>
<feature type="non-terminal residue" evidence="1">
    <location>
        <position position="1"/>
    </location>
</feature>
<gene>
    <name evidence="1" type="ORF">PENTCL1PPCAC_12057</name>
</gene>
<evidence type="ECO:0000313" key="2">
    <source>
        <dbReference type="Proteomes" id="UP001432027"/>
    </source>
</evidence>
<dbReference type="AlphaFoldDB" id="A0AAV5T5X9"/>